<gene>
    <name evidence="1" type="ORF">HH213_21145</name>
</gene>
<evidence type="ECO:0000313" key="1">
    <source>
        <dbReference type="EMBL" id="QJD92378.1"/>
    </source>
</evidence>
<accession>A0ABX6MDH9</accession>
<evidence type="ECO:0000313" key="2">
    <source>
        <dbReference type="Proteomes" id="UP000503117"/>
    </source>
</evidence>
<proteinExistence type="predicted"/>
<dbReference type="EMBL" id="CP051684">
    <property type="protein sequence ID" value="QJD92378.1"/>
    <property type="molecule type" value="Genomic_DNA"/>
</dbReference>
<keyword evidence="2" id="KW-1185">Reference proteome</keyword>
<protein>
    <submittedName>
        <fullName evidence="1">Uncharacterized protein</fullName>
    </submittedName>
</protein>
<sequence>MEQVINELLLKQTEPIRSYLWMEISQASRIPYDTVQDVGYGIDGGSNGFTAIRYDLTYEKAMAMLQKGTS</sequence>
<dbReference type="RefSeq" id="WP_169113538.1">
    <property type="nucleotide sequence ID" value="NZ_CP051684.1"/>
</dbReference>
<organism evidence="1 2">
    <name type="scientific">Duganella dendranthematis</name>
    <dbReference type="NCBI Taxonomy" id="2728021"/>
    <lineage>
        <taxon>Bacteria</taxon>
        <taxon>Pseudomonadati</taxon>
        <taxon>Pseudomonadota</taxon>
        <taxon>Betaproteobacteria</taxon>
        <taxon>Burkholderiales</taxon>
        <taxon>Oxalobacteraceae</taxon>
        <taxon>Telluria group</taxon>
        <taxon>Duganella</taxon>
    </lineage>
</organism>
<reference evidence="1 2" key="1">
    <citation type="submission" date="2020-04" db="EMBL/GenBank/DDBJ databases">
        <title>Genome sequencing of novel species.</title>
        <authorList>
            <person name="Heo J."/>
            <person name="Kim S.-J."/>
            <person name="Kim J.-S."/>
            <person name="Hong S.-B."/>
            <person name="Kwon S.-W."/>
        </authorList>
    </citation>
    <scope>NUCLEOTIDE SEQUENCE [LARGE SCALE GENOMIC DNA]</scope>
    <source>
        <strain evidence="1 2">AF9R3</strain>
    </source>
</reference>
<dbReference type="Proteomes" id="UP000503117">
    <property type="component" value="Chromosome"/>
</dbReference>
<name>A0ABX6MDH9_9BURK</name>